<accession>A0A832UXV0</accession>
<evidence type="ECO:0000256" key="3">
    <source>
        <dbReference type="ARBA" id="ARBA00023163"/>
    </source>
</evidence>
<dbReference type="SUPFAM" id="SSF54909">
    <property type="entry name" value="Dimeric alpha+beta barrel"/>
    <property type="match status" value="1"/>
</dbReference>
<dbReference type="Pfam" id="PF01037">
    <property type="entry name" value="AsnC_trans_reg"/>
    <property type="match status" value="1"/>
</dbReference>
<dbReference type="Proteomes" id="UP000604391">
    <property type="component" value="Unassembled WGS sequence"/>
</dbReference>
<keyword evidence="6" id="KW-1185">Reference proteome</keyword>
<dbReference type="SMART" id="SM00344">
    <property type="entry name" value="HTH_ASNC"/>
    <property type="match status" value="1"/>
</dbReference>
<evidence type="ECO:0000259" key="4">
    <source>
        <dbReference type="PROSITE" id="PS50956"/>
    </source>
</evidence>
<evidence type="ECO:0000256" key="2">
    <source>
        <dbReference type="ARBA" id="ARBA00023125"/>
    </source>
</evidence>
<dbReference type="PANTHER" id="PTHR30154:SF34">
    <property type="entry name" value="TRANSCRIPTIONAL REGULATOR AZLB"/>
    <property type="match status" value="1"/>
</dbReference>
<dbReference type="AlphaFoldDB" id="A0A832UXV0"/>
<evidence type="ECO:0000256" key="1">
    <source>
        <dbReference type="ARBA" id="ARBA00023015"/>
    </source>
</evidence>
<dbReference type="InterPro" id="IPR000485">
    <property type="entry name" value="AsnC-type_HTH_dom"/>
</dbReference>
<dbReference type="InterPro" id="IPR011991">
    <property type="entry name" value="ArsR-like_HTH"/>
</dbReference>
<comment type="caution">
    <text evidence="5">The sequence shown here is derived from an EMBL/GenBank/DDBJ whole genome shotgun (WGS) entry which is preliminary data.</text>
</comment>
<name>A0A832UXV0_9ARCH</name>
<proteinExistence type="predicted"/>
<keyword evidence="1" id="KW-0805">Transcription regulation</keyword>
<dbReference type="InterPro" id="IPR019887">
    <property type="entry name" value="Tscrpt_reg_AsnC/Lrp_C"/>
</dbReference>
<feature type="domain" description="HTH asnC-type" evidence="4">
    <location>
        <begin position="11"/>
        <end position="72"/>
    </location>
</feature>
<dbReference type="PROSITE" id="PS50956">
    <property type="entry name" value="HTH_ASNC_2"/>
    <property type="match status" value="1"/>
</dbReference>
<dbReference type="PRINTS" id="PR00033">
    <property type="entry name" value="HTHASNC"/>
</dbReference>
<keyword evidence="3" id="KW-0804">Transcription</keyword>
<protein>
    <submittedName>
        <fullName evidence="5">Lrp/AsnC family transcriptional regulator</fullName>
    </submittedName>
</protein>
<evidence type="ECO:0000313" key="6">
    <source>
        <dbReference type="Proteomes" id="UP000604391"/>
    </source>
</evidence>
<dbReference type="EMBL" id="DVAD01000003">
    <property type="protein sequence ID" value="HIJ99268.1"/>
    <property type="molecule type" value="Genomic_DNA"/>
</dbReference>
<dbReference type="GO" id="GO:0043565">
    <property type="term" value="F:sequence-specific DNA binding"/>
    <property type="evidence" value="ECO:0007669"/>
    <property type="project" value="InterPro"/>
</dbReference>
<dbReference type="Gene3D" id="1.10.10.10">
    <property type="entry name" value="Winged helix-like DNA-binding domain superfamily/Winged helix DNA-binding domain"/>
    <property type="match status" value="1"/>
</dbReference>
<dbReference type="InterPro" id="IPR036388">
    <property type="entry name" value="WH-like_DNA-bd_sf"/>
</dbReference>
<dbReference type="CDD" id="cd00090">
    <property type="entry name" value="HTH_ARSR"/>
    <property type="match status" value="1"/>
</dbReference>
<evidence type="ECO:0000313" key="5">
    <source>
        <dbReference type="EMBL" id="HIJ99268.1"/>
    </source>
</evidence>
<dbReference type="SUPFAM" id="SSF46785">
    <property type="entry name" value="Winged helix' DNA-binding domain"/>
    <property type="match status" value="1"/>
</dbReference>
<dbReference type="InterPro" id="IPR036390">
    <property type="entry name" value="WH_DNA-bd_sf"/>
</dbReference>
<dbReference type="InterPro" id="IPR019888">
    <property type="entry name" value="Tscrpt_reg_AsnC-like"/>
</dbReference>
<dbReference type="GO" id="GO:0043200">
    <property type="term" value="P:response to amino acid"/>
    <property type="evidence" value="ECO:0007669"/>
    <property type="project" value="TreeGrafter"/>
</dbReference>
<dbReference type="GO" id="GO:0005829">
    <property type="term" value="C:cytosol"/>
    <property type="evidence" value="ECO:0007669"/>
    <property type="project" value="TreeGrafter"/>
</dbReference>
<sequence length="164" mass="18421">MVICAGTMTKLDDKDKKILHELQDNCRQSSRDLSKKLDLPASTIHQRIKKLEKSGVISGYTAIVNPEKVGYHSSAIIFIEYNHYEAKQNNLSQETLVEKISKLPNVQEAHMVTGLEDIVIKVVGKTDRDIGAFVIKTLREIPGILKTKTGIILASTKDSRRIFF</sequence>
<reference evidence="5 6" key="1">
    <citation type="journal article" name="Nat. Commun.">
        <title>Undinarchaeota illuminate DPANN phylogeny and the impact of gene transfer on archaeal evolution.</title>
        <authorList>
            <person name="Dombrowski N."/>
            <person name="Williams T.A."/>
            <person name="Sun J."/>
            <person name="Woodcroft B.J."/>
            <person name="Lee J.H."/>
            <person name="Minh B.Q."/>
            <person name="Rinke C."/>
            <person name="Spang A."/>
        </authorList>
    </citation>
    <scope>NUCLEOTIDE SEQUENCE [LARGE SCALE GENOMIC DNA]</scope>
    <source>
        <strain evidence="5">MAG_bin17</strain>
    </source>
</reference>
<dbReference type="InterPro" id="IPR011008">
    <property type="entry name" value="Dimeric_a/b-barrel"/>
</dbReference>
<gene>
    <name evidence="5" type="ORF">H1011_00400</name>
</gene>
<dbReference type="Gene3D" id="3.30.70.920">
    <property type="match status" value="1"/>
</dbReference>
<dbReference type="PANTHER" id="PTHR30154">
    <property type="entry name" value="LEUCINE-RESPONSIVE REGULATORY PROTEIN"/>
    <property type="match status" value="1"/>
</dbReference>
<keyword evidence="2" id="KW-0238">DNA-binding</keyword>
<dbReference type="Pfam" id="PF13412">
    <property type="entry name" value="HTH_24"/>
    <property type="match status" value="1"/>
</dbReference>
<organism evidence="5 6">
    <name type="scientific">Candidatus Undinarchaeum marinum</name>
    <dbReference type="NCBI Taxonomy" id="2756141"/>
    <lineage>
        <taxon>Archaea</taxon>
        <taxon>Candidatus Undinarchaeota</taxon>
        <taxon>Candidatus Undinarchaeia</taxon>
        <taxon>Candidatus Undinarchaeales</taxon>
        <taxon>Candidatus Undinarchaeaceae</taxon>
        <taxon>Candidatus Undinarchaeum</taxon>
    </lineage>
</organism>